<protein>
    <submittedName>
        <fullName evidence="1">Uncharacterized protein</fullName>
    </submittedName>
</protein>
<evidence type="ECO:0000313" key="1">
    <source>
        <dbReference type="EMBL" id="PIL29357.1"/>
    </source>
</evidence>
<sequence length="111" mass="11968">MLETGLILVHLRSDGPDRSVYLLEGGGGRDLSLSSGSGDKHLVPFAWPGLSFPPIASRHLISSPPYVLRSSLLCSALLSLTHLCLLHHACASPPFNLVCDFDLYPERVCSV</sequence>
<organism evidence="1 3">
    <name type="scientific">Ganoderma sinense ZZ0214-1</name>
    <dbReference type="NCBI Taxonomy" id="1077348"/>
    <lineage>
        <taxon>Eukaryota</taxon>
        <taxon>Fungi</taxon>
        <taxon>Dikarya</taxon>
        <taxon>Basidiomycota</taxon>
        <taxon>Agaricomycotina</taxon>
        <taxon>Agaricomycetes</taxon>
        <taxon>Polyporales</taxon>
        <taxon>Polyporaceae</taxon>
        <taxon>Ganoderma</taxon>
    </lineage>
</organism>
<dbReference type="EMBL" id="AYKW01000023">
    <property type="protein sequence ID" value="PIL29357.1"/>
    <property type="molecule type" value="Genomic_DNA"/>
</dbReference>
<evidence type="ECO:0000313" key="3">
    <source>
        <dbReference type="Proteomes" id="UP000230002"/>
    </source>
</evidence>
<keyword evidence="3" id="KW-1185">Reference proteome</keyword>
<name>A0A2G8S6J6_9APHY</name>
<dbReference type="EMBL" id="AYKW01000007">
    <property type="protein sequence ID" value="PIL33817.1"/>
    <property type="molecule type" value="Genomic_DNA"/>
</dbReference>
<reference evidence="1 3" key="1">
    <citation type="journal article" date="2015" name="Sci. Rep.">
        <title>Chromosome-level genome map provides insights into diverse defense mechanisms in the medicinal fungus Ganoderma sinense.</title>
        <authorList>
            <person name="Zhu Y."/>
            <person name="Xu J."/>
            <person name="Sun C."/>
            <person name="Zhou S."/>
            <person name="Xu H."/>
            <person name="Nelson D.R."/>
            <person name="Qian J."/>
            <person name="Song J."/>
            <person name="Luo H."/>
            <person name="Xiang L."/>
            <person name="Li Y."/>
            <person name="Xu Z."/>
            <person name="Ji A."/>
            <person name="Wang L."/>
            <person name="Lu S."/>
            <person name="Hayward A."/>
            <person name="Sun W."/>
            <person name="Li X."/>
            <person name="Schwartz D.C."/>
            <person name="Wang Y."/>
            <person name="Chen S."/>
        </authorList>
    </citation>
    <scope>NUCLEOTIDE SEQUENCE [LARGE SCALE GENOMIC DNA]</scope>
    <source>
        <strain evidence="1 3">ZZ0214-1</strain>
    </source>
</reference>
<dbReference type="AlphaFoldDB" id="A0A2G8S6J6"/>
<gene>
    <name evidence="2" type="ORF">GSI_04442</name>
    <name evidence="1" type="ORF">GSI_09408</name>
</gene>
<accession>A0A2G8S6J6</accession>
<proteinExistence type="predicted"/>
<dbReference type="Proteomes" id="UP000230002">
    <property type="component" value="Unassembled WGS sequence"/>
</dbReference>
<comment type="caution">
    <text evidence="1">The sequence shown here is derived from an EMBL/GenBank/DDBJ whole genome shotgun (WGS) entry which is preliminary data.</text>
</comment>
<evidence type="ECO:0000313" key="2">
    <source>
        <dbReference type="EMBL" id="PIL33817.1"/>
    </source>
</evidence>